<dbReference type="STRING" id="62928.azo1230"/>
<proteinExistence type="predicted"/>
<dbReference type="Pfam" id="PF09600">
    <property type="entry name" value="Cyd_oper_YbgE"/>
    <property type="match status" value="1"/>
</dbReference>
<dbReference type="InterPro" id="IPR011846">
    <property type="entry name" value="Cyd_oper_YbgE"/>
</dbReference>
<dbReference type="AlphaFoldDB" id="A1K4U2"/>
<protein>
    <submittedName>
        <fullName evidence="2">Conserved hypothetical membrane protein</fullName>
    </submittedName>
</protein>
<reference evidence="2 3" key="1">
    <citation type="journal article" date="2006" name="Nat. Biotechnol.">
        <title>Complete genome of the mutualistic, N2-fixing grass endophyte Azoarcus sp. strain BH72.</title>
        <authorList>
            <person name="Krause A."/>
            <person name="Ramakumar A."/>
            <person name="Bartels D."/>
            <person name="Battistoni F."/>
            <person name="Bekel T."/>
            <person name="Boch J."/>
            <person name="Boehm M."/>
            <person name="Friedrich F."/>
            <person name="Hurek T."/>
            <person name="Krause L."/>
            <person name="Linke B."/>
            <person name="McHardy A.C."/>
            <person name="Sarkar A."/>
            <person name="Schneiker S."/>
            <person name="Syed A.A."/>
            <person name="Thauer R."/>
            <person name="Vorhoelter F.-J."/>
            <person name="Weidner S."/>
            <person name="Puehler A."/>
            <person name="Reinhold-Hurek B."/>
            <person name="Kaiser O."/>
            <person name="Goesmann A."/>
        </authorList>
    </citation>
    <scope>NUCLEOTIDE SEQUENCE [LARGE SCALE GENOMIC DNA]</scope>
    <source>
        <strain evidence="2 3">BH72</strain>
    </source>
</reference>
<name>A1K4U2_AZOSB</name>
<feature type="transmembrane region" description="Helical" evidence="1">
    <location>
        <begin position="70"/>
        <end position="92"/>
    </location>
</feature>
<keyword evidence="1" id="KW-0812">Transmembrane</keyword>
<sequence length="94" mass="9714">MLPAPERRTPGIRLLPLVAALAIMLGVTAWPRVLAGAQGGADHLAALALFWAMSAGFVAGVGFRPRGWIWRALFGAPACALGLALAVLRAWAAG</sequence>
<dbReference type="Proteomes" id="UP000002588">
    <property type="component" value="Chromosome"/>
</dbReference>
<evidence type="ECO:0000256" key="1">
    <source>
        <dbReference type="SAM" id="Phobius"/>
    </source>
</evidence>
<keyword evidence="1" id="KW-0472">Membrane</keyword>
<dbReference type="RefSeq" id="WP_011764963.1">
    <property type="nucleotide sequence ID" value="NC_008702.1"/>
</dbReference>
<feature type="transmembrane region" description="Helical" evidence="1">
    <location>
        <begin position="43"/>
        <end position="63"/>
    </location>
</feature>
<organism evidence="2 3">
    <name type="scientific">Azoarcus sp. (strain BH72)</name>
    <dbReference type="NCBI Taxonomy" id="418699"/>
    <lineage>
        <taxon>Bacteria</taxon>
        <taxon>Pseudomonadati</taxon>
        <taxon>Pseudomonadota</taxon>
        <taxon>Betaproteobacteria</taxon>
        <taxon>Rhodocyclales</taxon>
        <taxon>Zoogloeaceae</taxon>
        <taxon>Azoarcus</taxon>
    </lineage>
</organism>
<dbReference type="eggNOG" id="ENOG5032YZN">
    <property type="taxonomic scope" value="Bacteria"/>
</dbReference>
<keyword evidence="1" id="KW-1133">Transmembrane helix</keyword>
<accession>A1K4U2</accession>
<feature type="transmembrane region" description="Helical" evidence="1">
    <location>
        <begin position="12"/>
        <end position="31"/>
    </location>
</feature>
<dbReference type="HOGENOM" id="CLU_156555_0_0_4"/>
<dbReference type="EMBL" id="AM406670">
    <property type="protein sequence ID" value="CAL93847.1"/>
    <property type="molecule type" value="Genomic_DNA"/>
</dbReference>
<gene>
    <name evidence="2" type="ordered locus">azo1230</name>
</gene>
<evidence type="ECO:0000313" key="3">
    <source>
        <dbReference type="Proteomes" id="UP000002588"/>
    </source>
</evidence>
<evidence type="ECO:0000313" key="2">
    <source>
        <dbReference type="EMBL" id="CAL93847.1"/>
    </source>
</evidence>
<dbReference type="KEGG" id="azo:azo1230"/>
<keyword evidence="3" id="KW-1185">Reference proteome</keyword>